<keyword evidence="7" id="KW-0411">Iron-sulfur</keyword>
<feature type="domain" description="Aminotransferase class V" evidence="9">
    <location>
        <begin position="2"/>
        <end position="358"/>
    </location>
</feature>
<sequence length="379" mass="40629">MIYLDNAATTRVYERANRILFESGDKFYFNASALYAEAAEADRAITAARRKLSDVLRAGGGEIYFTSGGTESDNTALFGAKKAKGSRIIVSEGEHDAVINPAKQLAQQGYDVVFAPIKPDGGVDEEAFSKLLTPNTSLVSVMHVSNETGAVNDIARLVRMTKSVSPKALFHSDGVQAFGKIKVDLRALGADMYSLSGHKIHAPKGIGALYVASGASVKPLLFGGGQELGFRSGTENTPMIAAFAAAAEESEEKFEENYSKKRGLIEHLAKLLTNKLGEEVRLVTDLSSSAPHILTVAFRGVRGEVLAHELEKDGILVGIGSACSSHRESRFKKLLGLPREFADGIVRFSVSEFNTDEEMVFAAKKAAEAAEKLSAVAPR</sequence>
<dbReference type="PIRSF" id="PIRSF005572">
    <property type="entry name" value="NifS"/>
    <property type="match status" value="1"/>
</dbReference>
<dbReference type="EMBL" id="DVOE01000033">
    <property type="protein sequence ID" value="HIU98650.1"/>
    <property type="molecule type" value="Genomic_DNA"/>
</dbReference>
<reference evidence="10" key="1">
    <citation type="submission" date="2020-10" db="EMBL/GenBank/DDBJ databases">
        <authorList>
            <person name="Gilroy R."/>
        </authorList>
    </citation>
    <scope>NUCLEOTIDE SEQUENCE</scope>
    <source>
        <strain evidence="10">10406</strain>
    </source>
</reference>
<dbReference type="Proteomes" id="UP000886857">
    <property type="component" value="Unassembled WGS sequence"/>
</dbReference>
<dbReference type="Gene3D" id="1.10.260.50">
    <property type="match status" value="1"/>
</dbReference>
<keyword evidence="3" id="KW-0808">Transferase</keyword>
<accession>A0A9D1N9X6</accession>
<dbReference type="InterPro" id="IPR015422">
    <property type="entry name" value="PyrdxlP-dep_Trfase_small"/>
</dbReference>
<dbReference type="InterPro" id="IPR000192">
    <property type="entry name" value="Aminotrans_V_dom"/>
</dbReference>
<comment type="catalytic activity">
    <reaction evidence="8">
        <text>(sulfur carrier)-H + L-cysteine = (sulfur carrier)-SH + L-alanine</text>
        <dbReference type="Rhea" id="RHEA:43892"/>
        <dbReference type="Rhea" id="RHEA-COMP:14737"/>
        <dbReference type="Rhea" id="RHEA-COMP:14739"/>
        <dbReference type="ChEBI" id="CHEBI:29917"/>
        <dbReference type="ChEBI" id="CHEBI:35235"/>
        <dbReference type="ChEBI" id="CHEBI:57972"/>
        <dbReference type="ChEBI" id="CHEBI:64428"/>
        <dbReference type="EC" id="2.8.1.7"/>
    </reaction>
</comment>
<keyword evidence="6" id="KW-0408">Iron</keyword>
<dbReference type="InterPro" id="IPR015421">
    <property type="entry name" value="PyrdxlP-dep_Trfase_major"/>
</dbReference>
<name>A0A9D1N9X6_9FIRM</name>
<evidence type="ECO:0000256" key="1">
    <source>
        <dbReference type="ARBA" id="ARBA00001933"/>
    </source>
</evidence>
<comment type="cofactor">
    <cofactor evidence="1">
        <name>pyridoxal 5'-phosphate</name>
        <dbReference type="ChEBI" id="CHEBI:597326"/>
    </cofactor>
</comment>
<evidence type="ECO:0000256" key="6">
    <source>
        <dbReference type="ARBA" id="ARBA00023004"/>
    </source>
</evidence>
<organism evidence="10 11">
    <name type="scientific">Candidatus Limadaptatus stercoripullorum</name>
    <dbReference type="NCBI Taxonomy" id="2840846"/>
    <lineage>
        <taxon>Bacteria</taxon>
        <taxon>Bacillati</taxon>
        <taxon>Bacillota</taxon>
        <taxon>Clostridia</taxon>
        <taxon>Eubacteriales</taxon>
        <taxon>Candidatus Limadaptatus</taxon>
    </lineage>
</organism>
<keyword evidence="5" id="KW-0663">Pyridoxal phosphate</keyword>
<evidence type="ECO:0000256" key="2">
    <source>
        <dbReference type="ARBA" id="ARBA00006490"/>
    </source>
</evidence>
<evidence type="ECO:0000259" key="9">
    <source>
        <dbReference type="Pfam" id="PF00266"/>
    </source>
</evidence>
<evidence type="ECO:0000256" key="3">
    <source>
        <dbReference type="ARBA" id="ARBA00022679"/>
    </source>
</evidence>
<dbReference type="Pfam" id="PF00266">
    <property type="entry name" value="Aminotran_5"/>
    <property type="match status" value="1"/>
</dbReference>
<dbReference type="AlphaFoldDB" id="A0A9D1N9X6"/>
<reference evidence="10" key="2">
    <citation type="journal article" date="2021" name="PeerJ">
        <title>Extensive microbial diversity within the chicken gut microbiome revealed by metagenomics and culture.</title>
        <authorList>
            <person name="Gilroy R."/>
            <person name="Ravi A."/>
            <person name="Getino M."/>
            <person name="Pursley I."/>
            <person name="Horton D.L."/>
            <person name="Alikhan N.F."/>
            <person name="Baker D."/>
            <person name="Gharbi K."/>
            <person name="Hall N."/>
            <person name="Watson M."/>
            <person name="Adriaenssens E.M."/>
            <person name="Foster-Nyarko E."/>
            <person name="Jarju S."/>
            <person name="Secka A."/>
            <person name="Antonio M."/>
            <person name="Oren A."/>
            <person name="Chaudhuri R.R."/>
            <person name="La Ragione R."/>
            <person name="Hildebrand F."/>
            <person name="Pallen M.J."/>
        </authorList>
    </citation>
    <scope>NUCLEOTIDE SEQUENCE</scope>
    <source>
        <strain evidence="10">10406</strain>
    </source>
</reference>
<dbReference type="InterPro" id="IPR015424">
    <property type="entry name" value="PyrdxlP-dep_Trfase"/>
</dbReference>
<evidence type="ECO:0000256" key="8">
    <source>
        <dbReference type="ARBA" id="ARBA00050776"/>
    </source>
</evidence>
<evidence type="ECO:0000256" key="4">
    <source>
        <dbReference type="ARBA" id="ARBA00022723"/>
    </source>
</evidence>
<evidence type="ECO:0000256" key="5">
    <source>
        <dbReference type="ARBA" id="ARBA00022898"/>
    </source>
</evidence>
<proteinExistence type="inferred from homology"/>
<dbReference type="GO" id="GO:0046872">
    <property type="term" value="F:metal ion binding"/>
    <property type="evidence" value="ECO:0007669"/>
    <property type="project" value="UniProtKB-KW"/>
</dbReference>
<dbReference type="PANTHER" id="PTHR11601:SF34">
    <property type="entry name" value="CYSTEINE DESULFURASE"/>
    <property type="match status" value="1"/>
</dbReference>
<dbReference type="PANTHER" id="PTHR11601">
    <property type="entry name" value="CYSTEINE DESULFURYLASE FAMILY MEMBER"/>
    <property type="match status" value="1"/>
</dbReference>
<comment type="similarity">
    <text evidence="2">Belongs to the class-V pyridoxal-phosphate-dependent aminotransferase family. NifS/IscS subfamily.</text>
</comment>
<protein>
    <submittedName>
        <fullName evidence="10">Cysteine desulfurase</fullName>
    </submittedName>
</protein>
<dbReference type="InterPro" id="IPR016454">
    <property type="entry name" value="Cysteine_dSase"/>
</dbReference>
<dbReference type="Gene3D" id="3.90.1150.10">
    <property type="entry name" value="Aspartate Aminotransferase, domain 1"/>
    <property type="match status" value="1"/>
</dbReference>
<dbReference type="Gene3D" id="3.40.640.10">
    <property type="entry name" value="Type I PLP-dependent aspartate aminotransferase-like (Major domain)"/>
    <property type="match status" value="1"/>
</dbReference>
<gene>
    <name evidence="10" type="ORF">IAC73_02260</name>
</gene>
<dbReference type="GO" id="GO:0051536">
    <property type="term" value="F:iron-sulfur cluster binding"/>
    <property type="evidence" value="ECO:0007669"/>
    <property type="project" value="UniProtKB-KW"/>
</dbReference>
<comment type="caution">
    <text evidence="10">The sequence shown here is derived from an EMBL/GenBank/DDBJ whole genome shotgun (WGS) entry which is preliminary data.</text>
</comment>
<dbReference type="GO" id="GO:0031071">
    <property type="term" value="F:cysteine desulfurase activity"/>
    <property type="evidence" value="ECO:0007669"/>
    <property type="project" value="UniProtKB-EC"/>
</dbReference>
<evidence type="ECO:0000313" key="10">
    <source>
        <dbReference type="EMBL" id="HIU98650.1"/>
    </source>
</evidence>
<evidence type="ECO:0000313" key="11">
    <source>
        <dbReference type="Proteomes" id="UP000886857"/>
    </source>
</evidence>
<keyword evidence="4" id="KW-0479">Metal-binding</keyword>
<evidence type="ECO:0000256" key="7">
    <source>
        <dbReference type="ARBA" id="ARBA00023014"/>
    </source>
</evidence>
<dbReference type="SUPFAM" id="SSF53383">
    <property type="entry name" value="PLP-dependent transferases"/>
    <property type="match status" value="1"/>
</dbReference>